<accession>A0A317MXZ3</accession>
<dbReference type="CDD" id="cd16325">
    <property type="entry name" value="LolA"/>
    <property type="match status" value="1"/>
</dbReference>
<keyword evidence="3 5" id="KW-0732">Signal</keyword>
<dbReference type="AlphaFoldDB" id="A0A317MXZ3"/>
<comment type="subunit">
    <text evidence="1">Monomer.</text>
</comment>
<gene>
    <name evidence="6" type="ORF">C7443_102219</name>
</gene>
<reference evidence="6 7" key="1">
    <citation type="submission" date="2018-05" db="EMBL/GenBank/DDBJ databases">
        <title>Genomic Encyclopedia of Type Strains, Phase IV (KMG-IV): sequencing the most valuable type-strain genomes for metagenomic binning, comparative biology and taxonomic classification.</title>
        <authorList>
            <person name="Goeker M."/>
        </authorList>
    </citation>
    <scope>NUCLEOTIDE SEQUENCE [LARGE SCALE GENOMIC DNA]</scope>
    <source>
        <strain evidence="6 7">DSM 23606</strain>
    </source>
</reference>
<dbReference type="EMBL" id="QGTJ01000002">
    <property type="protein sequence ID" value="PWV64569.1"/>
    <property type="molecule type" value="Genomic_DNA"/>
</dbReference>
<keyword evidence="7" id="KW-1185">Reference proteome</keyword>
<evidence type="ECO:0000256" key="2">
    <source>
        <dbReference type="ARBA" id="ARBA00022448"/>
    </source>
</evidence>
<dbReference type="InterPro" id="IPR029046">
    <property type="entry name" value="LolA/LolB/LppX"/>
</dbReference>
<dbReference type="Pfam" id="PF19574">
    <property type="entry name" value="LolA_3"/>
    <property type="match status" value="1"/>
</dbReference>
<evidence type="ECO:0000256" key="1">
    <source>
        <dbReference type="ARBA" id="ARBA00011245"/>
    </source>
</evidence>
<name>A0A317MXZ3_9GAMM</name>
<evidence type="ECO:0000313" key="7">
    <source>
        <dbReference type="Proteomes" id="UP000246569"/>
    </source>
</evidence>
<protein>
    <submittedName>
        <fullName evidence="6">Outer membrane lipoprotein-sorting protein</fullName>
    </submittedName>
</protein>
<evidence type="ECO:0000256" key="3">
    <source>
        <dbReference type="ARBA" id="ARBA00022729"/>
    </source>
</evidence>
<dbReference type="SUPFAM" id="SSF89392">
    <property type="entry name" value="Prokaryotic lipoproteins and lipoprotein localization factors"/>
    <property type="match status" value="1"/>
</dbReference>
<evidence type="ECO:0000256" key="4">
    <source>
        <dbReference type="ARBA" id="ARBA00022927"/>
    </source>
</evidence>
<keyword evidence="6" id="KW-0449">Lipoprotein</keyword>
<organism evidence="6 7">
    <name type="scientific">Plasticicumulans acidivorans</name>
    <dbReference type="NCBI Taxonomy" id="886464"/>
    <lineage>
        <taxon>Bacteria</taxon>
        <taxon>Pseudomonadati</taxon>
        <taxon>Pseudomonadota</taxon>
        <taxon>Gammaproteobacteria</taxon>
        <taxon>Candidatus Competibacteraceae</taxon>
        <taxon>Plasticicumulans</taxon>
    </lineage>
</organism>
<dbReference type="Gene3D" id="2.50.20.10">
    <property type="entry name" value="Lipoprotein localisation LolA/LolB/LppX"/>
    <property type="match status" value="1"/>
</dbReference>
<feature type="signal peptide" evidence="5">
    <location>
        <begin position="1"/>
        <end position="19"/>
    </location>
</feature>
<dbReference type="InterPro" id="IPR004564">
    <property type="entry name" value="OM_lipoprot_carrier_LolA-like"/>
</dbReference>
<proteinExistence type="predicted"/>
<dbReference type="RefSeq" id="WP_110017218.1">
    <property type="nucleotide sequence ID" value="NZ_QGTJ01000002.1"/>
</dbReference>
<dbReference type="GO" id="GO:0015031">
    <property type="term" value="P:protein transport"/>
    <property type="evidence" value="ECO:0007669"/>
    <property type="project" value="UniProtKB-KW"/>
</dbReference>
<dbReference type="OrthoDB" id="5795106at2"/>
<comment type="caution">
    <text evidence="6">The sequence shown here is derived from an EMBL/GenBank/DDBJ whole genome shotgun (WGS) entry which is preliminary data.</text>
</comment>
<dbReference type="Proteomes" id="UP000246569">
    <property type="component" value="Unassembled WGS sequence"/>
</dbReference>
<evidence type="ECO:0000313" key="6">
    <source>
        <dbReference type="EMBL" id="PWV64569.1"/>
    </source>
</evidence>
<keyword evidence="2" id="KW-0813">Transport</keyword>
<sequence length="189" mass="21071">MRRRLLSALLLTVAALAHAEDWTLTQLMAALAANPGGRAHFVERKDIALLDAPVEARGELFYRPPDHLERRTQTPQPETLILDGEMLTLERDGRRLQLSLAERPQIAAFTDSIRRTLAGDRHALERAYRLTLSGEAALWTLRLVPDDEALREIIQQITISGNQGEVRSIAILQADGDRSLMTITPEPAP</sequence>
<feature type="chain" id="PRO_5016322813" evidence="5">
    <location>
        <begin position="20"/>
        <end position="189"/>
    </location>
</feature>
<evidence type="ECO:0000256" key="5">
    <source>
        <dbReference type="SAM" id="SignalP"/>
    </source>
</evidence>
<keyword evidence="4" id="KW-0653">Protein transport</keyword>